<feature type="domain" description="Amino acid transporter transmembrane" evidence="6">
    <location>
        <begin position="34"/>
        <end position="91"/>
    </location>
</feature>
<name>A0A1R1X6F3_9FUNG</name>
<accession>A0A1R1X6F3</accession>
<dbReference type="GO" id="GO:0016020">
    <property type="term" value="C:membrane"/>
    <property type="evidence" value="ECO:0007669"/>
    <property type="project" value="UniProtKB-SubCell"/>
</dbReference>
<evidence type="ECO:0000256" key="4">
    <source>
        <dbReference type="ARBA" id="ARBA00023136"/>
    </source>
</evidence>
<evidence type="ECO:0000256" key="2">
    <source>
        <dbReference type="ARBA" id="ARBA00022692"/>
    </source>
</evidence>
<evidence type="ECO:0000313" key="8">
    <source>
        <dbReference type="Proteomes" id="UP000187429"/>
    </source>
</evidence>
<dbReference type="InterPro" id="IPR013057">
    <property type="entry name" value="AA_transpt_TM"/>
</dbReference>
<organism evidence="7 8">
    <name type="scientific">Smittium culicis</name>
    <dbReference type="NCBI Taxonomy" id="133412"/>
    <lineage>
        <taxon>Eukaryota</taxon>
        <taxon>Fungi</taxon>
        <taxon>Fungi incertae sedis</taxon>
        <taxon>Zoopagomycota</taxon>
        <taxon>Kickxellomycotina</taxon>
        <taxon>Harpellomycetes</taxon>
        <taxon>Harpellales</taxon>
        <taxon>Legeriomycetaceae</taxon>
        <taxon>Smittium</taxon>
    </lineage>
</organism>
<dbReference type="EMBL" id="LSSM01006703">
    <property type="protein sequence ID" value="OMJ10221.1"/>
    <property type="molecule type" value="Genomic_DNA"/>
</dbReference>
<evidence type="ECO:0000256" key="1">
    <source>
        <dbReference type="ARBA" id="ARBA00004370"/>
    </source>
</evidence>
<evidence type="ECO:0000259" key="6">
    <source>
        <dbReference type="Pfam" id="PF01490"/>
    </source>
</evidence>
<protein>
    <recommendedName>
        <fullName evidence="6">Amino acid transporter transmembrane domain-containing protein</fullName>
    </recommendedName>
</protein>
<keyword evidence="8" id="KW-1185">Reference proteome</keyword>
<keyword evidence="3 5" id="KW-1133">Transmembrane helix</keyword>
<dbReference type="OrthoDB" id="40134at2759"/>
<dbReference type="Proteomes" id="UP000187429">
    <property type="component" value="Unassembled WGS sequence"/>
</dbReference>
<reference evidence="8" key="1">
    <citation type="submission" date="2017-01" db="EMBL/GenBank/DDBJ databases">
        <authorList>
            <person name="Wang Y."/>
            <person name="White M."/>
            <person name="Kvist S."/>
            <person name="Moncalvo J.-M."/>
        </authorList>
    </citation>
    <scope>NUCLEOTIDE SEQUENCE [LARGE SCALE GENOMIC DNA]</scope>
    <source>
        <strain evidence="8">ID-206-W2</strain>
    </source>
</reference>
<sequence length="93" mass="10162">MNHEGFSSSSNQVLGNNYGSIEEQPLIATEIQGKSSNWDTFLQISCILLGTGVLQLPANLKEGGWIGIFYILLAGVISNYTGILTVRCLYHIE</sequence>
<evidence type="ECO:0000256" key="3">
    <source>
        <dbReference type="ARBA" id="ARBA00022989"/>
    </source>
</evidence>
<dbReference type="Pfam" id="PF01490">
    <property type="entry name" value="Aa_trans"/>
    <property type="match status" value="1"/>
</dbReference>
<dbReference type="AlphaFoldDB" id="A0A1R1X6F3"/>
<keyword evidence="2 5" id="KW-0812">Transmembrane</keyword>
<keyword evidence="4 5" id="KW-0472">Membrane</keyword>
<comment type="subcellular location">
    <subcellularLocation>
        <location evidence="1">Membrane</location>
    </subcellularLocation>
</comment>
<evidence type="ECO:0000313" key="7">
    <source>
        <dbReference type="EMBL" id="OMJ10221.1"/>
    </source>
</evidence>
<gene>
    <name evidence="7" type="ORF">AYI69_g10330</name>
</gene>
<evidence type="ECO:0000256" key="5">
    <source>
        <dbReference type="SAM" id="Phobius"/>
    </source>
</evidence>
<proteinExistence type="predicted"/>
<feature type="transmembrane region" description="Helical" evidence="5">
    <location>
        <begin position="64"/>
        <end position="90"/>
    </location>
</feature>
<comment type="caution">
    <text evidence="7">The sequence shown here is derived from an EMBL/GenBank/DDBJ whole genome shotgun (WGS) entry which is preliminary data.</text>
</comment>